<accession>A0A6C0F4G2</accession>
<dbReference type="EMBL" id="MN738742">
    <property type="protein sequence ID" value="QHT36458.1"/>
    <property type="molecule type" value="Genomic_DNA"/>
</dbReference>
<evidence type="ECO:0000313" key="1">
    <source>
        <dbReference type="EMBL" id="QHT36458.1"/>
    </source>
</evidence>
<name>A0A6C0F4G2_9ZZZZ</name>
<protein>
    <submittedName>
        <fullName evidence="1">Uncharacterized protein</fullName>
    </submittedName>
</protein>
<reference evidence="1" key="1">
    <citation type="journal article" date="2020" name="Nature">
        <title>Giant virus diversity and host interactions through global metagenomics.</title>
        <authorList>
            <person name="Schulz F."/>
            <person name="Roux S."/>
            <person name="Paez-Espino D."/>
            <person name="Jungbluth S."/>
            <person name="Walsh D.A."/>
            <person name="Denef V.J."/>
            <person name="McMahon K.D."/>
            <person name="Konstantinidis K.T."/>
            <person name="Eloe-Fadrosh E.A."/>
            <person name="Kyrpides N.C."/>
            <person name="Woyke T."/>
        </authorList>
    </citation>
    <scope>NUCLEOTIDE SEQUENCE</scope>
    <source>
        <strain evidence="1">GVMAG-S-ERX555931-87</strain>
    </source>
</reference>
<sequence length="146" mass="17416">MNDIGLFTICDDILNIIKSNYWKIKHKTVISELTNEWMKRRPFYILASMCRKVHEGRVFLKNEYVGPLIDRSGGICSTVFSHIKNNKYINGYQLHDIHIFEWDPVYKQIRYGLTFNKKTTQLIKAMEKPGWTFKDKVKYLIDLEKH</sequence>
<organism evidence="1">
    <name type="scientific">viral metagenome</name>
    <dbReference type="NCBI Taxonomy" id="1070528"/>
    <lineage>
        <taxon>unclassified sequences</taxon>
        <taxon>metagenomes</taxon>
        <taxon>organismal metagenomes</taxon>
    </lineage>
</organism>
<proteinExistence type="predicted"/>
<dbReference type="AlphaFoldDB" id="A0A6C0F4G2"/>